<reference evidence="1 2" key="2">
    <citation type="submission" date="2018-11" db="EMBL/GenBank/DDBJ databases">
        <authorList>
            <consortium name="Pathogen Informatics"/>
        </authorList>
    </citation>
    <scope>NUCLEOTIDE SEQUENCE [LARGE SCALE GENOMIC DNA]</scope>
</reference>
<accession>A0A183EZZ9</accession>
<name>A0A183EZZ9_9BILA</name>
<reference evidence="3" key="1">
    <citation type="submission" date="2016-06" db="UniProtKB">
        <authorList>
            <consortium name="WormBaseParasite"/>
        </authorList>
    </citation>
    <scope>IDENTIFICATION</scope>
</reference>
<evidence type="ECO:0000313" key="3">
    <source>
        <dbReference type="WBParaSite" id="GPUH_0002657001-mRNA-1"/>
    </source>
</evidence>
<dbReference type="AlphaFoldDB" id="A0A183EZZ9"/>
<dbReference type="OrthoDB" id="430044at2759"/>
<proteinExistence type="predicted"/>
<evidence type="ECO:0000313" key="1">
    <source>
        <dbReference type="EMBL" id="VDN45695.1"/>
    </source>
</evidence>
<sequence>MISSLFIFSYTVSDGVHEVHSLLTVIASEPFVRIENSSITVPLDHTAMLIPVKAHNLSAITNVDVNDSDIWFTVSTQNWIIVANSTEKVVRRFTQQDINEGRLFYRILKRPFDEDSEIDDDGQQLIRVTVANLTASKIFEKRQSQLRASEQHVEMQILTALTVPLSSISQIDKTVLQASARDY</sequence>
<protein>
    <submittedName>
        <fullName evidence="3">SHSP domain-containing protein</fullName>
    </submittedName>
</protein>
<dbReference type="EMBL" id="UYRT01111706">
    <property type="protein sequence ID" value="VDN45695.1"/>
    <property type="molecule type" value="Genomic_DNA"/>
</dbReference>
<gene>
    <name evidence="1" type="ORF">GPUH_LOCUS26539</name>
</gene>
<organism evidence="3">
    <name type="scientific">Gongylonema pulchrum</name>
    <dbReference type="NCBI Taxonomy" id="637853"/>
    <lineage>
        <taxon>Eukaryota</taxon>
        <taxon>Metazoa</taxon>
        <taxon>Ecdysozoa</taxon>
        <taxon>Nematoda</taxon>
        <taxon>Chromadorea</taxon>
        <taxon>Rhabditida</taxon>
        <taxon>Spirurina</taxon>
        <taxon>Spiruromorpha</taxon>
        <taxon>Spiruroidea</taxon>
        <taxon>Gongylonematidae</taxon>
        <taxon>Gongylonema</taxon>
    </lineage>
</organism>
<dbReference type="Proteomes" id="UP000271098">
    <property type="component" value="Unassembled WGS sequence"/>
</dbReference>
<keyword evidence="2" id="KW-1185">Reference proteome</keyword>
<dbReference type="WBParaSite" id="GPUH_0002657001-mRNA-1">
    <property type="protein sequence ID" value="GPUH_0002657001-mRNA-1"/>
    <property type="gene ID" value="GPUH_0002657001"/>
</dbReference>
<evidence type="ECO:0000313" key="2">
    <source>
        <dbReference type="Proteomes" id="UP000271098"/>
    </source>
</evidence>